<evidence type="ECO:0000313" key="3">
    <source>
        <dbReference type="Proteomes" id="UP000197065"/>
    </source>
</evidence>
<dbReference type="AlphaFoldDB" id="A0A212QWB1"/>
<dbReference type="Pfam" id="PF00565">
    <property type="entry name" value="SNase"/>
    <property type="match status" value="1"/>
</dbReference>
<dbReference type="Gene3D" id="2.40.50.90">
    <property type="match status" value="1"/>
</dbReference>
<keyword evidence="3" id="KW-1185">Reference proteome</keyword>
<dbReference type="InterPro" id="IPR035437">
    <property type="entry name" value="SNase_OB-fold_sf"/>
</dbReference>
<gene>
    <name evidence="2" type="ORF">SAMN07250955_10413</name>
</gene>
<name>A0A212QWB1_9PROT</name>
<evidence type="ECO:0000259" key="1">
    <source>
        <dbReference type="Pfam" id="PF00565"/>
    </source>
</evidence>
<accession>A0A212QWB1</accession>
<sequence>MGKGEMHRRRMSRHMGRLVMGAGLAALAIPGRLLAATEGDGWEPVTLEAVEAPLLFKLVDGRSLRLAGIAAPAVLADGRAPSTIDGLMTRLQSLVGQAGLFARPLGIDRYGRLLALLRLAEGSLLQTELLAAGSVILWQGGLDLLDLEPLRQAEAQARTARLGLWSPALGLVEPAGAVRLPPSRLAVVEGRVQAVGSNASWIYLNFGADRNRDFTCRVNARDKRRFSKAGLPLDKLAGHSLRVRGWVFAQGGVMIEADDPSQLELL</sequence>
<dbReference type="OrthoDB" id="7618306at2"/>
<dbReference type="InterPro" id="IPR016071">
    <property type="entry name" value="Staphylococal_nuclease_OB-fold"/>
</dbReference>
<evidence type="ECO:0000313" key="2">
    <source>
        <dbReference type="EMBL" id="SNB63994.1"/>
    </source>
</evidence>
<dbReference type="SUPFAM" id="SSF50199">
    <property type="entry name" value="Staphylococcal nuclease"/>
    <property type="match status" value="1"/>
</dbReference>
<proteinExistence type="predicted"/>
<dbReference type="RefSeq" id="WP_088560620.1">
    <property type="nucleotide sequence ID" value="NZ_FYEH01000004.1"/>
</dbReference>
<protein>
    <submittedName>
        <fullName evidence="2">Nuclease homologue</fullName>
    </submittedName>
</protein>
<organism evidence="2 3">
    <name type="scientific">Arboricoccus pini</name>
    <dbReference type="NCBI Taxonomy" id="1963835"/>
    <lineage>
        <taxon>Bacteria</taxon>
        <taxon>Pseudomonadati</taxon>
        <taxon>Pseudomonadota</taxon>
        <taxon>Alphaproteobacteria</taxon>
        <taxon>Geminicoccales</taxon>
        <taxon>Geminicoccaceae</taxon>
        <taxon>Arboricoccus</taxon>
    </lineage>
</organism>
<dbReference type="Proteomes" id="UP000197065">
    <property type="component" value="Unassembled WGS sequence"/>
</dbReference>
<feature type="domain" description="TNase-like" evidence="1">
    <location>
        <begin position="90"/>
        <end position="166"/>
    </location>
</feature>
<reference evidence="2 3" key="1">
    <citation type="submission" date="2017-06" db="EMBL/GenBank/DDBJ databases">
        <authorList>
            <person name="Kim H.J."/>
            <person name="Triplett B.A."/>
        </authorList>
    </citation>
    <scope>NUCLEOTIDE SEQUENCE [LARGE SCALE GENOMIC DNA]</scope>
    <source>
        <strain evidence="2 3">B29T1</strain>
    </source>
</reference>
<dbReference type="EMBL" id="FYEH01000004">
    <property type="protein sequence ID" value="SNB63994.1"/>
    <property type="molecule type" value="Genomic_DNA"/>
</dbReference>